<dbReference type="PRINTS" id="PR00313">
    <property type="entry name" value="CABNDNGRPT"/>
</dbReference>
<dbReference type="Proteomes" id="UP000635853">
    <property type="component" value="Unassembled WGS sequence"/>
</dbReference>
<feature type="compositionally biased region" description="Basic and acidic residues" evidence="3">
    <location>
        <begin position="17"/>
        <end position="26"/>
    </location>
</feature>
<feature type="compositionally biased region" description="Basic and acidic residues" evidence="3">
    <location>
        <begin position="159"/>
        <end position="169"/>
    </location>
</feature>
<comment type="subcellular location">
    <subcellularLocation>
        <location evidence="1">Secreted</location>
    </subcellularLocation>
</comment>
<evidence type="ECO:0000256" key="1">
    <source>
        <dbReference type="ARBA" id="ARBA00004613"/>
    </source>
</evidence>
<dbReference type="InterPro" id="IPR036844">
    <property type="entry name" value="Hint_dom_sf"/>
</dbReference>
<dbReference type="EMBL" id="JAESIL010000188">
    <property type="protein sequence ID" value="MBL3580653.1"/>
    <property type="molecule type" value="Genomic_DNA"/>
</dbReference>
<dbReference type="SUPFAM" id="SSF51120">
    <property type="entry name" value="beta-Roll"/>
    <property type="match status" value="1"/>
</dbReference>
<evidence type="ECO:0000256" key="3">
    <source>
        <dbReference type="SAM" id="MobiDB-lite"/>
    </source>
</evidence>
<comment type="caution">
    <text evidence="5">The sequence shown here is derived from an EMBL/GenBank/DDBJ whole genome shotgun (WGS) entry which is preliminary data.</text>
</comment>
<dbReference type="Pfam" id="PF13403">
    <property type="entry name" value="Hint_2"/>
    <property type="match status" value="1"/>
</dbReference>
<dbReference type="Pfam" id="PF00353">
    <property type="entry name" value="HemolysinCabind"/>
    <property type="match status" value="2"/>
</dbReference>
<evidence type="ECO:0000313" key="5">
    <source>
        <dbReference type="EMBL" id="MBL3580653.1"/>
    </source>
</evidence>
<dbReference type="PANTHER" id="PTHR38340:SF1">
    <property type="entry name" value="S-LAYER PROTEIN"/>
    <property type="match status" value="1"/>
</dbReference>
<feature type="region of interest" description="Disordered" evidence="3">
    <location>
        <begin position="105"/>
        <end position="250"/>
    </location>
</feature>
<dbReference type="InterPro" id="IPR050557">
    <property type="entry name" value="RTX_toxin/Mannuronan_C5-epim"/>
</dbReference>
<name>A0ABS1RLW2_9RHOB</name>
<dbReference type="PANTHER" id="PTHR38340">
    <property type="entry name" value="S-LAYER PROTEIN"/>
    <property type="match status" value="1"/>
</dbReference>
<organism evidence="5 6">
    <name type="scientific">Rhodovulum visakhapatnamense</name>
    <dbReference type="NCBI Taxonomy" id="364297"/>
    <lineage>
        <taxon>Bacteria</taxon>
        <taxon>Pseudomonadati</taxon>
        <taxon>Pseudomonadota</taxon>
        <taxon>Alphaproteobacteria</taxon>
        <taxon>Rhodobacterales</taxon>
        <taxon>Paracoccaceae</taxon>
        <taxon>Rhodovulum</taxon>
    </lineage>
</organism>
<feature type="region of interest" description="Disordered" evidence="3">
    <location>
        <begin position="264"/>
        <end position="350"/>
    </location>
</feature>
<feature type="compositionally biased region" description="Low complexity" evidence="3">
    <location>
        <begin position="336"/>
        <end position="350"/>
    </location>
</feature>
<dbReference type="Gene3D" id="2.150.10.10">
    <property type="entry name" value="Serralysin-like metalloprotease, C-terminal"/>
    <property type="match status" value="1"/>
</dbReference>
<feature type="compositionally biased region" description="Low complexity" evidence="3">
    <location>
        <begin position="291"/>
        <end position="304"/>
    </location>
</feature>
<accession>A0ABS1RLW2</accession>
<feature type="domain" description="Hedgehog/Intein (Hint)" evidence="4">
    <location>
        <begin position="214"/>
        <end position="267"/>
    </location>
</feature>
<keyword evidence="2" id="KW-0964">Secreted</keyword>
<dbReference type="InterPro" id="IPR001343">
    <property type="entry name" value="Hemolysn_Ca-bd"/>
</dbReference>
<keyword evidence="6" id="KW-1185">Reference proteome</keyword>
<evidence type="ECO:0000259" key="4">
    <source>
        <dbReference type="Pfam" id="PF13403"/>
    </source>
</evidence>
<dbReference type="SUPFAM" id="SSF51294">
    <property type="entry name" value="Hedgehog/intein (Hint) domain"/>
    <property type="match status" value="1"/>
</dbReference>
<feature type="compositionally biased region" description="Basic residues" evidence="3">
    <location>
        <begin position="133"/>
        <end position="158"/>
    </location>
</feature>
<sequence length="350" mass="36252">MATLDGDRTGNSLTGTDGRDQIEGHEGTNTIPGGAGDDTIDGGSQGATIFGGDGNDALTGGSGDDQLLGAAGDDAIDSTCNNATIFGGAGNDTIRTRFGTAHVDGGAGDDQIWPDGHSGTPNTWPSALARQRPYARLRSRARFRPYRRSQPGRHRHHPDRGPPDLDAEHRGRRPGRPHGAGPVLFLEPCRHRRPDPDPPGRVRQLQAAPGPSLPCFAAGSRIATPNGPRRIDRLRPGDLVATRDNGPRPVGRLLRRRVVPREMAAARDGGQCRAMPGADRGRRAGAGAAGPGHVAVAPARGADAGARRARGDCAHPPSGQETGSGPPEARPAQDPAAVSASASASEPRHA</sequence>
<evidence type="ECO:0000256" key="2">
    <source>
        <dbReference type="ARBA" id="ARBA00022525"/>
    </source>
</evidence>
<proteinExistence type="predicted"/>
<evidence type="ECO:0000313" key="6">
    <source>
        <dbReference type="Proteomes" id="UP000635853"/>
    </source>
</evidence>
<feature type="compositionally biased region" description="Gly residues" evidence="3">
    <location>
        <begin position="43"/>
        <end position="54"/>
    </location>
</feature>
<protein>
    <submittedName>
        <fullName evidence="5">Hint domain-containing protein</fullName>
    </submittedName>
</protein>
<reference evidence="6" key="1">
    <citation type="submission" date="2021-01" db="EMBL/GenBank/DDBJ databases">
        <title>Draft genomes of Rhodovulum sulfidophilum.</title>
        <authorList>
            <person name="Guzman M.S."/>
        </authorList>
    </citation>
    <scope>NUCLEOTIDE SEQUENCE [LARGE SCALE GENOMIC DNA]</scope>
    <source>
        <strain evidence="6">AB19</strain>
    </source>
</reference>
<dbReference type="InterPro" id="IPR028992">
    <property type="entry name" value="Hedgehog/Intein_dom"/>
</dbReference>
<gene>
    <name evidence="5" type="ORF">JMJ92_21330</name>
</gene>
<dbReference type="InterPro" id="IPR011049">
    <property type="entry name" value="Serralysin-like_metalloprot_C"/>
</dbReference>
<feature type="region of interest" description="Disordered" evidence="3">
    <location>
        <begin position="1"/>
        <end position="68"/>
    </location>
</feature>